<dbReference type="EnsemblPlants" id="KQK88386">
    <property type="protein sequence ID" value="KQK88386"/>
    <property type="gene ID" value="SETIT_040575mg"/>
</dbReference>
<keyword evidence="2" id="KW-1185">Reference proteome</keyword>
<dbReference type="Proteomes" id="UP000004995">
    <property type="component" value="Unassembled WGS sequence"/>
</dbReference>
<evidence type="ECO:0000313" key="1">
    <source>
        <dbReference type="EnsemblPlants" id="KQK88386"/>
    </source>
</evidence>
<reference evidence="2" key="1">
    <citation type="journal article" date="2012" name="Nat. Biotechnol.">
        <title>Reference genome sequence of the model plant Setaria.</title>
        <authorList>
            <person name="Bennetzen J.L."/>
            <person name="Schmutz J."/>
            <person name="Wang H."/>
            <person name="Percifield R."/>
            <person name="Hawkins J."/>
            <person name="Pontaroli A.C."/>
            <person name="Estep M."/>
            <person name="Feng L."/>
            <person name="Vaughn J.N."/>
            <person name="Grimwood J."/>
            <person name="Jenkins J."/>
            <person name="Barry K."/>
            <person name="Lindquist E."/>
            <person name="Hellsten U."/>
            <person name="Deshpande S."/>
            <person name="Wang X."/>
            <person name="Wu X."/>
            <person name="Mitros T."/>
            <person name="Triplett J."/>
            <person name="Yang X."/>
            <person name="Ye C.Y."/>
            <person name="Mauro-Herrera M."/>
            <person name="Wang L."/>
            <person name="Li P."/>
            <person name="Sharma M."/>
            <person name="Sharma R."/>
            <person name="Ronald P.C."/>
            <person name="Panaud O."/>
            <person name="Kellogg E.A."/>
            <person name="Brutnell T.P."/>
            <person name="Doust A.N."/>
            <person name="Tuskan G.A."/>
            <person name="Rokhsar D."/>
            <person name="Devos K.M."/>
        </authorList>
    </citation>
    <scope>NUCLEOTIDE SEQUENCE [LARGE SCALE GENOMIC DNA]</scope>
    <source>
        <strain evidence="2">cv. Yugu1</strain>
    </source>
</reference>
<dbReference type="AlphaFoldDB" id="K4ANS8"/>
<dbReference type="InParanoid" id="K4ANS8"/>
<evidence type="ECO:0000313" key="2">
    <source>
        <dbReference type="Proteomes" id="UP000004995"/>
    </source>
</evidence>
<reference evidence="1" key="2">
    <citation type="submission" date="2018-08" db="UniProtKB">
        <authorList>
            <consortium name="EnsemblPlants"/>
        </authorList>
    </citation>
    <scope>IDENTIFICATION</scope>
    <source>
        <strain evidence="1">Yugu1</strain>
    </source>
</reference>
<proteinExistence type="predicted"/>
<protein>
    <submittedName>
        <fullName evidence="1">Uncharacterized protein</fullName>
    </submittedName>
</protein>
<sequence>MMLEPRRFYHPIITVSTDYYSSKVDLEVSFANPTLLNRTANCPKFEYWLT</sequence>
<dbReference type="Gramene" id="KQK88386">
    <property type="protein sequence ID" value="KQK88386"/>
    <property type="gene ID" value="SETIT_040575mg"/>
</dbReference>
<dbReference type="EMBL" id="AGNK02005532">
    <property type="status" value="NOT_ANNOTATED_CDS"/>
    <property type="molecule type" value="Genomic_DNA"/>
</dbReference>
<name>K4ANS8_SETIT</name>
<dbReference type="HOGENOM" id="CLU_3127876_0_0_1"/>
<organism evidence="1 2">
    <name type="scientific">Setaria italica</name>
    <name type="common">Foxtail millet</name>
    <name type="synonym">Panicum italicum</name>
    <dbReference type="NCBI Taxonomy" id="4555"/>
    <lineage>
        <taxon>Eukaryota</taxon>
        <taxon>Viridiplantae</taxon>
        <taxon>Streptophyta</taxon>
        <taxon>Embryophyta</taxon>
        <taxon>Tracheophyta</taxon>
        <taxon>Spermatophyta</taxon>
        <taxon>Magnoliopsida</taxon>
        <taxon>Liliopsida</taxon>
        <taxon>Poales</taxon>
        <taxon>Poaceae</taxon>
        <taxon>PACMAD clade</taxon>
        <taxon>Panicoideae</taxon>
        <taxon>Panicodae</taxon>
        <taxon>Paniceae</taxon>
        <taxon>Cenchrinae</taxon>
        <taxon>Setaria</taxon>
    </lineage>
</organism>
<accession>K4ANS8</accession>